<dbReference type="EMBL" id="BMSX01000001">
    <property type="protein sequence ID" value="GGQ91837.1"/>
    <property type="molecule type" value="Genomic_DNA"/>
</dbReference>
<accession>A0A918BTY8</accession>
<proteinExistence type="predicted"/>
<sequence length="114" mass="13467">MSLRFRNNHHSTVWAMYERFFPNCPDGGDWLKVGWFQIEPGQERVVYTGDADAVNRFWYAYAHTSDGVEWGGTFPELVPVRRFEWCEKISDTNSRTIHMHQFEVGATNHVHTFR</sequence>
<protein>
    <recommendedName>
        <fullName evidence="3">DUF1036 domain-containing protein</fullName>
    </recommendedName>
</protein>
<evidence type="ECO:0008006" key="3">
    <source>
        <dbReference type="Google" id="ProtNLM"/>
    </source>
</evidence>
<dbReference type="AlphaFoldDB" id="A0A918BTY8"/>
<dbReference type="InterPro" id="IPR009380">
    <property type="entry name" value="DUF1036"/>
</dbReference>
<reference evidence="1" key="1">
    <citation type="journal article" date="2014" name="Int. J. Syst. Evol. Microbiol.">
        <title>Complete genome sequence of Corynebacterium casei LMG S-19264T (=DSM 44701T), isolated from a smear-ripened cheese.</title>
        <authorList>
            <consortium name="US DOE Joint Genome Institute (JGI-PGF)"/>
            <person name="Walter F."/>
            <person name="Albersmeier A."/>
            <person name="Kalinowski J."/>
            <person name="Ruckert C."/>
        </authorList>
    </citation>
    <scope>NUCLEOTIDE SEQUENCE</scope>
    <source>
        <strain evidence="1">JCM 4346</strain>
    </source>
</reference>
<dbReference type="RefSeq" id="WP_189931310.1">
    <property type="nucleotide sequence ID" value="NZ_BMSX01000001.1"/>
</dbReference>
<dbReference type="Proteomes" id="UP000658320">
    <property type="component" value="Unassembled WGS sequence"/>
</dbReference>
<keyword evidence="2" id="KW-1185">Reference proteome</keyword>
<organism evidence="1 2">
    <name type="scientific">Streptomyces aurantiogriseus</name>
    <dbReference type="NCBI Taxonomy" id="66870"/>
    <lineage>
        <taxon>Bacteria</taxon>
        <taxon>Bacillati</taxon>
        <taxon>Actinomycetota</taxon>
        <taxon>Actinomycetes</taxon>
        <taxon>Kitasatosporales</taxon>
        <taxon>Streptomycetaceae</taxon>
        <taxon>Streptomyces</taxon>
    </lineage>
</organism>
<comment type="caution">
    <text evidence="1">The sequence shown here is derived from an EMBL/GenBank/DDBJ whole genome shotgun (WGS) entry which is preliminary data.</text>
</comment>
<evidence type="ECO:0000313" key="2">
    <source>
        <dbReference type="Proteomes" id="UP000658320"/>
    </source>
</evidence>
<reference evidence="1" key="2">
    <citation type="submission" date="2020-09" db="EMBL/GenBank/DDBJ databases">
        <authorList>
            <person name="Sun Q."/>
            <person name="Ohkuma M."/>
        </authorList>
    </citation>
    <scope>NUCLEOTIDE SEQUENCE</scope>
    <source>
        <strain evidence="1">JCM 4346</strain>
    </source>
</reference>
<name>A0A918BTY8_9ACTN</name>
<evidence type="ECO:0000313" key="1">
    <source>
        <dbReference type="EMBL" id="GGQ91837.1"/>
    </source>
</evidence>
<gene>
    <name evidence="1" type="ORF">GCM10010251_03000</name>
</gene>
<dbReference type="Pfam" id="PF06282">
    <property type="entry name" value="DUF1036"/>
    <property type="match status" value="1"/>
</dbReference>